<keyword evidence="3 6" id="KW-0479">Metal-binding</keyword>
<dbReference type="Gene3D" id="3.40.350.10">
    <property type="entry name" value="Creatinase/prolidase N-terminal domain"/>
    <property type="match status" value="1"/>
</dbReference>
<keyword evidence="7" id="KW-0812">Transmembrane</keyword>
<keyword evidence="5" id="KW-0464">Manganese</keyword>
<dbReference type="FunFam" id="3.90.230.10:FF:000002">
    <property type="entry name" value="Xaa-Pro aminopeptidase 3"/>
    <property type="match status" value="1"/>
</dbReference>
<dbReference type="SUPFAM" id="SSF55920">
    <property type="entry name" value="Creatinase/aminopeptidase"/>
    <property type="match status" value="1"/>
</dbReference>
<evidence type="ECO:0000256" key="3">
    <source>
        <dbReference type="ARBA" id="ARBA00022723"/>
    </source>
</evidence>
<evidence type="ECO:0000313" key="9">
    <source>
        <dbReference type="RefSeq" id="XP_033766070.1"/>
    </source>
</evidence>
<dbReference type="Gene3D" id="3.90.230.10">
    <property type="entry name" value="Creatinase/methionine aminopeptidase superfamily"/>
    <property type="match status" value="1"/>
</dbReference>
<dbReference type="GO" id="GO:0006508">
    <property type="term" value="P:proteolysis"/>
    <property type="evidence" value="ECO:0007669"/>
    <property type="project" value="TreeGrafter"/>
</dbReference>
<evidence type="ECO:0000256" key="6">
    <source>
        <dbReference type="RuleBase" id="RU000590"/>
    </source>
</evidence>
<name>A0A8B8UQK3_SACPA</name>
<dbReference type="InterPro" id="IPR036005">
    <property type="entry name" value="Creatinase/aminopeptidase-like"/>
</dbReference>
<comment type="cofactor">
    <cofactor evidence="1">
        <name>Mn(2+)</name>
        <dbReference type="ChEBI" id="CHEBI:29035"/>
    </cofactor>
</comment>
<keyword evidence="7" id="KW-0472">Membrane</keyword>
<dbReference type="InterPro" id="IPR001131">
    <property type="entry name" value="Peptidase_M24B_aminopep-P_CS"/>
</dbReference>
<evidence type="ECO:0000256" key="7">
    <source>
        <dbReference type="SAM" id="Phobius"/>
    </source>
</evidence>
<dbReference type="AlphaFoldDB" id="A0A8B8UQK3"/>
<dbReference type="VEuPathDB" id="FungiDB:SPAR_F00660"/>
<evidence type="ECO:0000256" key="5">
    <source>
        <dbReference type="ARBA" id="ARBA00023211"/>
    </source>
</evidence>
<sequence>MCLEPISLVVFGSLVFFFGLVKYIKRGEGLKTRAVLQSKYKDKYYYSKEEEEEMGELANVNEIPVKIRNQKYPAKEHNLRVKDLLFKRNSKLSKVSTAFFIAGEELEGNKYCDTTREYRQNRYFYHLSGVDIPASALLFNCSTDKLTLFLPNIDEEDVMWSGMPLSLDEAVRVFDVDEVLYISDLGSKFKELEDFAIFTTDLDNVHDENIAKLLIPSDSDFFYAMDETRAIKDWYEIEIIRKACQISDKSHLAVMSALPIELNELQMQAEFEYHATRQGGRSLGYDPICCSGPACGTLHYVKNSEDIKGKHSILIDAGAEWRQYTSDITRCFPTSGKFTAEHREVYETVLDMQNQAMEQIKPGAKWDDLHALTHKVLIKHFLSMGIFKKEFSEDEIFKRRASCAFYPHGLGHMLGLDVHDVGGNPNYDDPDPMFRYLRIRRPLKENMIITNEPGCYFNQFLIKEFLEKHPERLELVDMNVLKKYMYVGGVRIEDDILVTKDGYENLTGITSDPDEIEKIVQKGLKKTRSGFHVVV</sequence>
<evidence type="ECO:0000259" key="8">
    <source>
        <dbReference type="SMART" id="SM01011"/>
    </source>
</evidence>
<dbReference type="PANTHER" id="PTHR43226:SF1">
    <property type="entry name" value="XAA-PRO DIPEPTIDASE"/>
    <property type="match status" value="1"/>
</dbReference>
<dbReference type="GeneID" id="54630332"/>
<reference evidence="9" key="4">
    <citation type="submission" date="2025-08" db="UniProtKB">
        <authorList>
            <consortium name="RefSeq"/>
        </authorList>
    </citation>
    <scope>IDENTIFICATION</scope>
    <source>
        <strain evidence="9">CBS432</strain>
    </source>
</reference>
<dbReference type="SUPFAM" id="SSF53092">
    <property type="entry name" value="Creatinase/prolidase N-terminal domain"/>
    <property type="match status" value="1"/>
</dbReference>
<feature type="domain" description="Aminopeptidase P N-terminal" evidence="8">
    <location>
        <begin position="72"/>
        <end position="207"/>
    </location>
</feature>
<reference evidence="9" key="1">
    <citation type="journal article" date="2017" name="Nat. Genet.">
        <title>Contrasting evolutionary genome dynamics between domesticated and wild yeasts.</title>
        <authorList>
            <person name="Yue J.X."/>
            <person name="Li J."/>
            <person name="Aigrain L."/>
            <person name="Hallin J."/>
            <person name="Persson K."/>
            <person name="Oliver K."/>
            <person name="Bergstrom A."/>
            <person name="Coupland P."/>
            <person name="Warringer J."/>
            <person name="Lagomarsino M.C."/>
            <person name="Fischer G."/>
            <person name="Durbin R."/>
            <person name="Liti G."/>
        </authorList>
    </citation>
    <scope>NUCLEOTIDE SEQUENCE</scope>
    <source>
        <strain evidence="9">CBS432</strain>
    </source>
</reference>
<reference evidence="9" key="3">
    <citation type="submission" date="2025-07" db="EMBL/GenBank/DDBJ databases">
        <authorList>
            <consortium name="NCBI Genome Project"/>
        </authorList>
    </citation>
    <scope>NUCLEOTIDE SEQUENCE</scope>
    <source>
        <strain evidence="9">CBS432</strain>
    </source>
</reference>
<organism evidence="9">
    <name type="scientific">Saccharomyces paradoxus</name>
    <name type="common">Yeast</name>
    <name type="synonym">Saccharomyces douglasii</name>
    <dbReference type="NCBI Taxonomy" id="27291"/>
    <lineage>
        <taxon>Eukaryota</taxon>
        <taxon>Fungi</taxon>
        <taxon>Dikarya</taxon>
        <taxon>Ascomycota</taxon>
        <taxon>Saccharomycotina</taxon>
        <taxon>Saccharomycetes</taxon>
        <taxon>Saccharomycetales</taxon>
        <taxon>Saccharomycetaceae</taxon>
        <taxon>Saccharomyces</taxon>
    </lineage>
</organism>
<keyword evidence="7" id="KW-1133">Transmembrane helix</keyword>
<dbReference type="InterPro" id="IPR000994">
    <property type="entry name" value="Pept_M24"/>
</dbReference>
<dbReference type="PROSITE" id="PS00491">
    <property type="entry name" value="PROLINE_PEPTIDASE"/>
    <property type="match status" value="1"/>
</dbReference>
<dbReference type="PANTHER" id="PTHR43226">
    <property type="entry name" value="XAA-PRO AMINOPEPTIDASE 3"/>
    <property type="match status" value="1"/>
</dbReference>
<comment type="similarity">
    <text evidence="2 6">Belongs to the peptidase M24B family.</text>
</comment>
<dbReference type="InterPro" id="IPR007865">
    <property type="entry name" value="Aminopep_P_N"/>
</dbReference>
<keyword evidence="4" id="KW-0378">Hydrolase</keyword>
<evidence type="ECO:0000256" key="2">
    <source>
        <dbReference type="ARBA" id="ARBA00008766"/>
    </source>
</evidence>
<dbReference type="Pfam" id="PF00557">
    <property type="entry name" value="Peptidase_M24"/>
    <property type="match status" value="1"/>
</dbReference>
<dbReference type="InterPro" id="IPR052433">
    <property type="entry name" value="X-Pro_dipept-like"/>
</dbReference>
<dbReference type="GO" id="GO:0070006">
    <property type="term" value="F:metalloaminopeptidase activity"/>
    <property type="evidence" value="ECO:0007669"/>
    <property type="project" value="InterPro"/>
</dbReference>
<dbReference type="CDD" id="cd01087">
    <property type="entry name" value="Prolidase"/>
    <property type="match status" value="1"/>
</dbReference>
<evidence type="ECO:0000256" key="4">
    <source>
        <dbReference type="ARBA" id="ARBA00022801"/>
    </source>
</evidence>
<feature type="transmembrane region" description="Helical" evidence="7">
    <location>
        <begin position="6"/>
        <end position="24"/>
    </location>
</feature>
<protein>
    <submittedName>
        <fullName evidence="9">Xaa-Pro dipeptidase</fullName>
    </submittedName>
</protein>
<dbReference type="InterPro" id="IPR029149">
    <property type="entry name" value="Creatin/AminoP/Spt16_N"/>
</dbReference>
<evidence type="ECO:0000256" key="1">
    <source>
        <dbReference type="ARBA" id="ARBA00001936"/>
    </source>
</evidence>
<dbReference type="GO" id="GO:0030145">
    <property type="term" value="F:manganese ion binding"/>
    <property type="evidence" value="ECO:0007669"/>
    <property type="project" value="InterPro"/>
</dbReference>
<dbReference type="OrthoDB" id="10261878at2759"/>
<accession>A0A8B8UQK3</accession>
<dbReference type="KEGG" id="spao:SPAR_F00660"/>
<dbReference type="Pfam" id="PF05195">
    <property type="entry name" value="AMP_N"/>
    <property type="match status" value="1"/>
</dbReference>
<proteinExistence type="inferred from homology"/>
<dbReference type="SMART" id="SM01011">
    <property type="entry name" value="AMP_N"/>
    <property type="match status" value="1"/>
</dbReference>
<gene>
    <name evidence="9" type="ORF">SPAR_F00660</name>
</gene>
<dbReference type="RefSeq" id="XP_033766070.1">
    <property type="nucleotide sequence ID" value="XM_033910179.1"/>
</dbReference>
<reference evidence="9" key="2">
    <citation type="submission" date="2020-01" db="EMBL/GenBank/DDBJ databases">
        <title>Population-level Yeast Reference Genomes.</title>
        <authorList>
            <person name="Yue J.-X."/>
        </authorList>
    </citation>
    <scope>NUCLEOTIDE SEQUENCE</scope>
    <source>
        <strain evidence="9">CBS432</strain>
    </source>
</reference>